<evidence type="ECO:0000313" key="8">
    <source>
        <dbReference type="Proteomes" id="UP001170717"/>
    </source>
</evidence>
<sequence>MNSILIAGLLATTFTLAQNVNAAPQGPKMRDHAPGMEMIKTLSRLSLSSEQMDEVKSLVTAFKANHERPDAPPERPDKPGFANLSESEIRSLVETRMVTQQSQHFAIAELRSQIYNLLSESQRNMITELEAKRGSKRETAHGLRRGANRGADRGAMRGQPPRVPRLPFEELQLTDEQIASLETLNAAYRETRLQRRATLDAHRDAERALVRSGNFSESAWDALYAEYKDDLVNAAIEDITHKQATFAVLTDVQQAEMQQKRENIDALRRLFSDN</sequence>
<feature type="chain" id="PRO_5043364525" evidence="6">
    <location>
        <begin position="23"/>
        <end position="274"/>
    </location>
</feature>
<accession>A0AAW7Z2V3</accession>
<organism evidence="7 8">
    <name type="scientific">Alteromonas stellipolaris</name>
    <dbReference type="NCBI Taxonomy" id="233316"/>
    <lineage>
        <taxon>Bacteria</taxon>
        <taxon>Pseudomonadati</taxon>
        <taxon>Pseudomonadota</taxon>
        <taxon>Gammaproteobacteria</taxon>
        <taxon>Alteromonadales</taxon>
        <taxon>Alteromonadaceae</taxon>
        <taxon>Alteromonas/Salinimonas group</taxon>
        <taxon>Alteromonas</taxon>
    </lineage>
</organism>
<evidence type="ECO:0000256" key="2">
    <source>
        <dbReference type="ARBA" id="ARBA00008441"/>
    </source>
</evidence>
<feature type="compositionally biased region" description="Basic and acidic residues" evidence="5">
    <location>
        <begin position="132"/>
        <end position="141"/>
    </location>
</feature>
<dbReference type="PANTHER" id="PTHR38102:SF1">
    <property type="entry name" value="PERIPLASMIC CHAPERONE SPY"/>
    <property type="match status" value="1"/>
</dbReference>
<feature type="region of interest" description="Disordered" evidence="5">
    <location>
        <begin position="64"/>
        <end position="83"/>
    </location>
</feature>
<evidence type="ECO:0000256" key="5">
    <source>
        <dbReference type="SAM" id="MobiDB-lite"/>
    </source>
</evidence>
<feature type="signal peptide" evidence="6">
    <location>
        <begin position="1"/>
        <end position="22"/>
    </location>
</feature>
<dbReference type="GeneID" id="83256698"/>
<feature type="region of interest" description="Disordered" evidence="5">
    <location>
        <begin position="132"/>
        <end position="163"/>
    </location>
</feature>
<proteinExistence type="inferred from homology"/>
<dbReference type="PANTHER" id="PTHR38102">
    <property type="entry name" value="PERIPLASMIC CHAPERONE SPY"/>
    <property type="match status" value="1"/>
</dbReference>
<keyword evidence="3 6" id="KW-0732">Signal</keyword>
<dbReference type="Gene3D" id="1.20.120.1490">
    <property type="match status" value="2"/>
</dbReference>
<dbReference type="RefSeq" id="WP_061996927.1">
    <property type="nucleotide sequence ID" value="NZ_CAXIBE010000041.1"/>
</dbReference>
<dbReference type="InterPro" id="IPR052211">
    <property type="entry name" value="Cpx_auxiliary_protein"/>
</dbReference>
<gene>
    <name evidence="7" type="ORF">Q4527_11695</name>
</gene>
<dbReference type="InterPro" id="IPR012899">
    <property type="entry name" value="LTXXQ"/>
</dbReference>
<evidence type="ECO:0000256" key="6">
    <source>
        <dbReference type="SAM" id="SignalP"/>
    </source>
</evidence>
<dbReference type="GO" id="GO:0051082">
    <property type="term" value="F:unfolded protein binding"/>
    <property type="evidence" value="ECO:0007669"/>
    <property type="project" value="TreeGrafter"/>
</dbReference>
<dbReference type="EMBL" id="JAUOQI010000007">
    <property type="protein sequence ID" value="MDO6578060.1"/>
    <property type="molecule type" value="Genomic_DNA"/>
</dbReference>
<comment type="similarity">
    <text evidence="2">Belongs to the CpxP/Spy family.</text>
</comment>
<evidence type="ECO:0000256" key="3">
    <source>
        <dbReference type="ARBA" id="ARBA00022729"/>
    </source>
</evidence>
<protein>
    <submittedName>
        <fullName evidence="7">Spy/CpxP family protein refolding chaperone</fullName>
    </submittedName>
</protein>
<dbReference type="Pfam" id="PF07813">
    <property type="entry name" value="LTXXQ"/>
    <property type="match status" value="2"/>
</dbReference>
<reference evidence="7" key="1">
    <citation type="submission" date="2023-07" db="EMBL/GenBank/DDBJ databases">
        <title>Genome content predicts the carbon catabolic preferences of heterotrophic bacteria.</title>
        <authorList>
            <person name="Gralka M."/>
        </authorList>
    </citation>
    <scope>NUCLEOTIDE SEQUENCE</scope>
    <source>
        <strain evidence="7">F2M12</strain>
    </source>
</reference>
<keyword evidence="4" id="KW-0574">Periplasm</keyword>
<comment type="caution">
    <text evidence="7">The sequence shown here is derived from an EMBL/GenBank/DDBJ whole genome shotgun (WGS) entry which is preliminary data.</text>
</comment>
<evidence type="ECO:0000256" key="4">
    <source>
        <dbReference type="ARBA" id="ARBA00022764"/>
    </source>
</evidence>
<dbReference type="GO" id="GO:0030288">
    <property type="term" value="C:outer membrane-bounded periplasmic space"/>
    <property type="evidence" value="ECO:0007669"/>
    <property type="project" value="TreeGrafter"/>
</dbReference>
<evidence type="ECO:0000256" key="1">
    <source>
        <dbReference type="ARBA" id="ARBA00004418"/>
    </source>
</evidence>
<dbReference type="AlphaFoldDB" id="A0AAW7Z2V3"/>
<comment type="subcellular location">
    <subcellularLocation>
        <location evidence="1">Periplasm</location>
    </subcellularLocation>
</comment>
<evidence type="ECO:0000313" key="7">
    <source>
        <dbReference type="EMBL" id="MDO6578060.1"/>
    </source>
</evidence>
<name>A0AAW7Z2V3_9ALTE</name>
<feature type="compositionally biased region" description="Basic and acidic residues" evidence="5">
    <location>
        <begin position="64"/>
        <end position="78"/>
    </location>
</feature>
<dbReference type="Proteomes" id="UP001170717">
    <property type="component" value="Unassembled WGS sequence"/>
</dbReference>